<organism evidence="6 7">
    <name type="scientific">Nocardiopsis alba</name>
    <dbReference type="NCBI Taxonomy" id="53437"/>
    <lineage>
        <taxon>Bacteria</taxon>
        <taxon>Bacillati</taxon>
        <taxon>Actinomycetota</taxon>
        <taxon>Actinomycetes</taxon>
        <taxon>Streptosporangiales</taxon>
        <taxon>Nocardiopsidaceae</taxon>
        <taxon>Nocardiopsis</taxon>
    </lineage>
</organism>
<dbReference type="NCBIfam" id="NF007758">
    <property type="entry name" value="PRK10439.1"/>
    <property type="match status" value="1"/>
</dbReference>
<dbReference type="GO" id="GO:0006826">
    <property type="term" value="P:iron ion transport"/>
    <property type="evidence" value="ECO:0007669"/>
    <property type="project" value="InterPro"/>
</dbReference>
<dbReference type="AlphaFoldDB" id="A0A7K2IRC2"/>
<name>A0A7K2IRC2_9ACTN</name>
<dbReference type="SUPFAM" id="SSF53474">
    <property type="entry name" value="alpha/beta-Hydrolases"/>
    <property type="match status" value="1"/>
</dbReference>
<evidence type="ECO:0000256" key="4">
    <source>
        <dbReference type="ARBA" id="ARBA00024201"/>
    </source>
</evidence>
<feature type="domain" description="Enterochelin esterase N-terminal" evidence="5">
    <location>
        <begin position="71"/>
        <end position="199"/>
    </location>
</feature>
<dbReference type="Gene3D" id="3.40.50.1820">
    <property type="entry name" value="alpha/beta hydrolase"/>
    <property type="match status" value="1"/>
</dbReference>
<dbReference type="InterPro" id="IPR000801">
    <property type="entry name" value="Esterase-like"/>
</dbReference>
<sequence>MSRDVNPTLMTVPPRLKRATRPPRGVSPLITDLERAAAEGDTDTEAFWERVERTGTPIVGERDDQGRRTATFLWRGGDELADVILTADRIAAADSYERNRMERIPGTDVWHLTYLMRSDWRASYSVAPVPADGTPAPENALSATTRTRRERALALSDPEDRPAVARWFDALAHARPDPRAREALDAHHSVVSLPEAPPRLRHDPDAPRGTLTRRTLASERLGNTRDVWIHRPAREPVDGTWTVAILLDGRTWHDLPLAPLLDGLIADGTLPPMLTVMVDSLDQATRTRELACHDPFVDFLDTELLPWLGELHPVTGDPGRTLIAGQSLGGLTALYAALRRPGRFGRVLSQSGSYWWPNPAVTGGETERTVRLVREADALPERVHLSAGLHEWALLGANGRVHEALIERGRELGLPGDFAGFTEYNGGHDKACWRVDLPHGLIALTEDHAR</sequence>
<dbReference type="GO" id="GO:0005737">
    <property type="term" value="C:cytoplasm"/>
    <property type="evidence" value="ECO:0007669"/>
    <property type="project" value="UniProtKB-SubCell"/>
</dbReference>
<dbReference type="Proteomes" id="UP000467124">
    <property type="component" value="Unassembled WGS sequence"/>
</dbReference>
<dbReference type="Pfam" id="PF00756">
    <property type="entry name" value="Esterase"/>
    <property type="match status" value="1"/>
</dbReference>
<keyword evidence="3 6" id="KW-0378">Hydrolase</keyword>
<dbReference type="GO" id="GO:0005975">
    <property type="term" value="P:carbohydrate metabolic process"/>
    <property type="evidence" value="ECO:0007669"/>
    <property type="project" value="UniProtKB-ARBA"/>
</dbReference>
<dbReference type="InterPro" id="IPR029058">
    <property type="entry name" value="AB_hydrolase_fold"/>
</dbReference>
<reference evidence="6 7" key="1">
    <citation type="journal article" date="2019" name="Nat. Commun.">
        <title>The antimicrobial potential of Streptomyces from insect microbiomes.</title>
        <authorList>
            <person name="Chevrette M.G."/>
            <person name="Carlson C.M."/>
            <person name="Ortega H.E."/>
            <person name="Thomas C."/>
            <person name="Ananiev G.E."/>
            <person name="Barns K.J."/>
            <person name="Book A.J."/>
            <person name="Cagnazzo J."/>
            <person name="Carlos C."/>
            <person name="Flanigan W."/>
            <person name="Grubbs K.J."/>
            <person name="Horn H.A."/>
            <person name="Hoffmann F.M."/>
            <person name="Klassen J.L."/>
            <person name="Knack J.J."/>
            <person name="Lewin G.R."/>
            <person name="McDonald B.R."/>
            <person name="Muller L."/>
            <person name="Melo W.G.P."/>
            <person name="Pinto-Tomas A.A."/>
            <person name="Schmitz A."/>
            <person name="Wendt-Pienkowski E."/>
            <person name="Wildman S."/>
            <person name="Zhao M."/>
            <person name="Zhang F."/>
            <person name="Bugni T.S."/>
            <person name="Andes D.R."/>
            <person name="Pupo M.T."/>
            <person name="Currie C.R."/>
        </authorList>
    </citation>
    <scope>NUCLEOTIDE SEQUENCE [LARGE SCALE GENOMIC DNA]</scope>
    <source>
        <strain evidence="6 7">SID5840</strain>
    </source>
</reference>
<accession>A0A7K2IRC2</accession>
<dbReference type="InterPro" id="IPR014756">
    <property type="entry name" value="Ig_E-set"/>
</dbReference>
<dbReference type="EC" id="3.1.1.-" evidence="6"/>
<evidence type="ECO:0000313" key="7">
    <source>
        <dbReference type="Proteomes" id="UP000467124"/>
    </source>
</evidence>
<protein>
    <submittedName>
        <fullName evidence="6">Enterochelin esterase</fullName>
        <ecNumber evidence="6">3.1.1.-</ecNumber>
    </submittedName>
</protein>
<evidence type="ECO:0000313" key="6">
    <source>
        <dbReference type="EMBL" id="MYR32426.1"/>
    </source>
</evidence>
<evidence type="ECO:0000256" key="3">
    <source>
        <dbReference type="ARBA" id="ARBA00022801"/>
    </source>
</evidence>
<comment type="subcellular location">
    <subcellularLocation>
        <location evidence="1">Cytoplasm</location>
    </subcellularLocation>
</comment>
<evidence type="ECO:0000256" key="2">
    <source>
        <dbReference type="ARBA" id="ARBA00022490"/>
    </source>
</evidence>
<dbReference type="GO" id="GO:0008849">
    <property type="term" value="F:enterochelin esterase activity"/>
    <property type="evidence" value="ECO:0007669"/>
    <property type="project" value="InterPro"/>
</dbReference>
<comment type="similarity">
    <text evidence="4">Belongs to the Fes family.</text>
</comment>
<dbReference type="InterPro" id="IPR013783">
    <property type="entry name" value="Ig-like_fold"/>
</dbReference>
<evidence type="ECO:0000259" key="5">
    <source>
        <dbReference type="Pfam" id="PF11806"/>
    </source>
</evidence>
<dbReference type="EMBL" id="WWHY01000001">
    <property type="protein sequence ID" value="MYR32426.1"/>
    <property type="molecule type" value="Genomic_DNA"/>
</dbReference>
<comment type="caution">
    <text evidence="6">The sequence shown here is derived from an EMBL/GenBank/DDBJ whole genome shotgun (WGS) entry which is preliminary data.</text>
</comment>
<dbReference type="PANTHER" id="PTHR48098:SF3">
    <property type="entry name" value="IRON(III) ENTEROBACTIN ESTERASE"/>
    <property type="match status" value="1"/>
</dbReference>
<dbReference type="PANTHER" id="PTHR48098">
    <property type="entry name" value="ENTEROCHELIN ESTERASE-RELATED"/>
    <property type="match status" value="1"/>
</dbReference>
<gene>
    <name evidence="6" type="primary">fes</name>
    <name evidence="6" type="ORF">GTW20_09105</name>
</gene>
<dbReference type="InterPro" id="IPR021764">
    <property type="entry name" value="Enterochelin_esterase_N"/>
</dbReference>
<keyword evidence="2" id="KW-0963">Cytoplasm</keyword>
<dbReference type="RefSeq" id="WP_161110740.1">
    <property type="nucleotide sequence ID" value="NZ_WWHY01000001.1"/>
</dbReference>
<dbReference type="Gene3D" id="2.60.40.10">
    <property type="entry name" value="Immunoglobulins"/>
    <property type="match status" value="1"/>
</dbReference>
<dbReference type="InterPro" id="IPR050583">
    <property type="entry name" value="Mycobacterial_A85_antigen"/>
</dbReference>
<dbReference type="GO" id="GO:0005506">
    <property type="term" value="F:iron ion binding"/>
    <property type="evidence" value="ECO:0007669"/>
    <property type="project" value="InterPro"/>
</dbReference>
<proteinExistence type="inferred from homology"/>
<dbReference type="SUPFAM" id="SSF81296">
    <property type="entry name" value="E set domains"/>
    <property type="match status" value="1"/>
</dbReference>
<dbReference type="Pfam" id="PF11806">
    <property type="entry name" value="Enterochelin_N"/>
    <property type="match status" value="1"/>
</dbReference>
<evidence type="ECO:0000256" key="1">
    <source>
        <dbReference type="ARBA" id="ARBA00004496"/>
    </source>
</evidence>